<dbReference type="EMBL" id="CABFNO020001467">
    <property type="protein sequence ID" value="CAG9989694.1"/>
    <property type="molecule type" value="Genomic_DNA"/>
</dbReference>
<protein>
    <submittedName>
        <fullName evidence="1">Uncharacterized protein</fullName>
    </submittedName>
</protein>
<name>A0A9N9UHM2_9HYPO</name>
<dbReference type="AlphaFoldDB" id="A0A9N9UHM2"/>
<evidence type="ECO:0000313" key="2">
    <source>
        <dbReference type="Proteomes" id="UP000754883"/>
    </source>
</evidence>
<dbReference type="Proteomes" id="UP000754883">
    <property type="component" value="Unassembled WGS sequence"/>
</dbReference>
<proteinExistence type="predicted"/>
<keyword evidence="2" id="KW-1185">Reference proteome</keyword>
<accession>A0A9N9UHM2</accession>
<comment type="caution">
    <text evidence="1">The sequence shown here is derived from an EMBL/GenBank/DDBJ whole genome shotgun (WGS) entry which is preliminary data.</text>
</comment>
<reference evidence="1" key="1">
    <citation type="submission" date="2021-10" db="EMBL/GenBank/DDBJ databases">
        <authorList>
            <person name="Piombo E."/>
        </authorList>
    </citation>
    <scope>NUCLEOTIDE SEQUENCE</scope>
</reference>
<sequence length="81" mass="9035">MLLATPYSIHTLTGDMAMDPCWPSDFVIRTEQPAAYECILHVPSHETLHTESSRLQAVTSSHFSPKVFAVMHVGGAQRRQL</sequence>
<evidence type="ECO:0000313" key="1">
    <source>
        <dbReference type="EMBL" id="CAG9989694.1"/>
    </source>
</evidence>
<organism evidence="1 2">
    <name type="scientific">Clonostachys byssicola</name>
    <dbReference type="NCBI Taxonomy" id="160290"/>
    <lineage>
        <taxon>Eukaryota</taxon>
        <taxon>Fungi</taxon>
        <taxon>Dikarya</taxon>
        <taxon>Ascomycota</taxon>
        <taxon>Pezizomycotina</taxon>
        <taxon>Sordariomycetes</taxon>
        <taxon>Hypocreomycetidae</taxon>
        <taxon>Hypocreales</taxon>
        <taxon>Bionectriaceae</taxon>
        <taxon>Clonostachys</taxon>
    </lineage>
</organism>
<gene>
    <name evidence="1" type="ORF">CBYS24578_00005344</name>
</gene>